<evidence type="ECO:0000256" key="1">
    <source>
        <dbReference type="SAM" id="Coils"/>
    </source>
</evidence>
<feature type="compositionally biased region" description="Polar residues" evidence="2">
    <location>
        <begin position="283"/>
        <end position="303"/>
    </location>
</feature>
<keyword evidence="5" id="KW-1185">Reference proteome</keyword>
<evidence type="ECO:0000256" key="2">
    <source>
        <dbReference type="SAM" id="MobiDB-lite"/>
    </source>
</evidence>
<feature type="region of interest" description="Disordered" evidence="2">
    <location>
        <begin position="222"/>
        <end position="303"/>
    </location>
</feature>
<evidence type="ECO:0000313" key="4">
    <source>
        <dbReference type="EMBL" id="MBA0088551.1"/>
    </source>
</evidence>
<feature type="coiled-coil region" evidence="1">
    <location>
        <begin position="18"/>
        <end position="71"/>
    </location>
</feature>
<gene>
    <name evidence="4" type="ORF">HRJ53_26490</name>
</gene>
<dbReference type="GO" id="GO:0055085">
    <property type="term" value="P:transmembrane transport"/>
    <property type="evidence" value="ECO:0007669"/>
    <property type="project" value="InterPro"/>
</dbReference>
<dbReference type="Proteomes" id="UP000567293">
    <property type="component" value="Unassembled WGS sequence"/>
</dbReference>
<feature type="compositionally biased region" description="Low complexity" evidence="2">
    <location>
        <begin position="76"/>
        <end position="99"/>
    </location>
</feature>
<dbReference type="Gene3D" id="3.30.1150.10">
    <property type="match status" value="1"/>
</dbReference>
<dbReference type="AlphaFoldDB" id="A0A7V8NW85"/>
<dbReference type="SUPFAM" id="SSF74653">
    <property type="entry name" value="TolA/TonB C-terminal domain"/>
    <property type="match status" value="1"/>
</dbReference>
<sequence length="401" mass="41817">MPRFWGTEFSAATALLPKDAEEEAAAELIASAETTEDELDEAAPPPSIEEVASLKKEVEALRTRLDLLQTQAEPALSSAVAPTPAAPSALSSAASPHPQAVERSSPVEYAQTVSLTSQALPLDAEIGPGWLPPAEQKPAPQPPLVFRKSLPPSKGSFRARGEFTPGFRAGILRLAILSSILAGLLGTAWYKGWLPGIHQPKKIAVSSSGGVTIPVSRQLPGSAATLTPGSDALRPINGTRMNGASPGAGLSTETPANATSGSEKGSSAAVAVVEKPVARERNPQPSSIAKTTPAHSLPTNPANSVQALGANLIDVPPKLIQSERATASLDDLRDFETGSVVIDAIIDTGGNVTAMKVLSGPPSLRWPALQALKNYKYQPAMQHGRPVAAHVTVKIQFHFED</sequence>
<dbReference type="EMBL" id="JACDQQ010002556">
    <property type="protein sequence ID" value="MBA0088551.1"/>
    <property type="molecule type" value="Genomic_DNA"/>
</dbReference>
<feature type="domain" description="TonB C-terminal" evidence="3">
    <location>
        <begin position="336"/>
        <end position="398"/>
    </location>
</feature>
<evidence type="ECO:0000259" key="3">
    <source>
        <dbReference type="Pfam" id="PF03544"/>
    </source>
</evidence>
<accession>A0A7V8NW85</accession>
<comment type="caution">
    <text evidence="4">The sequence shown here is derived from an EMBL/GenBank/DDBJ whole genome shotgun (WGS) entry which is preliminary data.</text>
</comment>
<feature type="region of interest" description="Disordered" evidence="2">
    <location>
        <begin position="76"/>
        <end position="106"/>
    </location>
</feature>
<keyword evidence="1" id="KW-0175">Coiled coil</keyword>
<dbReference type="Pfam" id="PF03544">
    <property type="entry name" value="TonB_C"/>
    <property type="match status" value="1"/>
</dbReference>
<reference evidence="4" key="1">
    <citation type="submission" date="2020-06" db="EMBL/GenBank/DDBJ databases">
        <title>Legume-microbial interactions unlock mineral nutrients during tropical forest succession.</title>
        <authorList>
            <person name="Epihov D.Z."/>
        </authorList>
    </citation>
    <scope>NUCLEOTIDE SEQUENCE [LARGE SCALE GENOMIC DNA]</scope>
    <source>
        <strain evidence="4">Pan2503</strain>
    </source>
</reference>
<feature type="compositionally biased region" description="Polar residues" evidence="2">
    <location>
        <begin position="251"/>
        <end position="265"/>
    </location>
</feature>
<organism evidence="4 5">
    <name type="scientific">Candidatus Acidiferrum panamense</name>
    <dbReference type="NCBI Taxonomy" id="2741543"/>
    <lineage>
        <taxon>Bacteria</taxon>
        <taxon>Pseudomonadati</taxon>
        <taxon>Acidobacteriota</taxon>
        <taxon>Terriglobia</taxon>
        <taxon>Candidatus Acidiferrales</taxon>
        <taxon>Candidatus Acidiferrum</taxon>
    </lineage>
</organism>
<name>A0A7V8NW85_9BACT</name>
<protein>
    <submittedName>
        <fullName evidence="4">Energy transducer TonB</fullName>
    </submittedName>
</protein>
<dbReference type="InterPro" id="IPR037682">
    <property type="entry name" value="TonB_C"/>
</dbReference>
<evidence type="ECO:0000313" key="5">
    <source>
        <dbReference type="Proteomes" id="UP000567293"/>
    </source>
</evidence>
<proteinExistence type="predicted"/>
<feature type="region of interest" description="Disordered" evidence="2">
    <location>
        <begin position="126"/>
        <end position="147"/>
    </location>
</feature>